<evidence type="ECO:0000256" key="3">
    <source>
        <dbReference type="ARBA" id="ARBA00022729"/>
    </source>
</evidence>
<dbReference type="InterPro" id="IPR011990">
    <property type="entry name" value="TPR-like_helical_dom_sf"/>
</dbReference>
<name>A0ABN6Z059_9BACE</name>
<keyword evidence="4" id="KW-0472">Membrane</keyword>
<comment type="subcellular location">
    <subcellularLocation>
        <location evidence="1">Cell outer membrane</location>
    </subcellularLocation>
</comment>
<protein>
    <recommendedName>
        <fullName evidence="11">RagB/SusD family nutrient uptake outer membrane protein</fullName>
    </recommendedName>
</protein>
<gene>
    <name evidence="9" type="ORF">BSYN_02050</name>
</gene>
<feature type="domain" description="SusD-like N-terminal" evidence="8">
    <location>
        <begin position="41"/>
        <end position="214"/>
    </location>
</feature>
<proteinExistence type="inferred from homology"/>
<dbReference type="EMBL" id="AP028055">
    <property type="protein sequence ID" value="BEG97940.1"/>
    <property type="molecule type" value="Genomic_DNA"/>
</dbReference>
<evidence type="ECO:0000256" key="2">
    <source>
        <dbReference type="ARBA" id="ARBA00006275"/>
    </source>
</evidence>
<dbReference type="Pfam" id="PF07980">
    <property type="entry name" value="SusD_RagB"/>
    <property type="match status" value="1"/>
</dbReference>
<dbReference type="RefSeq" id="WP_353332442.1">
    <property type="nucleotide sequence ID" value="NZ_AP028055.1"/>
</dbReference>
<dbReference type="Gene3D" id="1.25.40.390">
    <property type="match status" value="1"/>
</dbReference>
<comment type="similarity">
    <text evidence="2">Belongs to the SusD family.</text>
</comment>
<evidence type="ECO:0000256" key="4">
    <source>
        <dbReference type="ARBA" id="ARBA00023136"/>
    </source>
</evidence>
<dbReference type="Pfam" id="PF14322">
    <property type="entry name" value="SusD-like_3"/>
    <property type="match status" value="1"/>
</dbReference>
<reference evidence="9 10" key="1">
    <citation type="submission" date="2023-04" db="EMBL/GenBank/DDBJ databases">
        <title>Draft genome sequence of acteroides sedimenti strain YN3PY1.</title>
        <authorList>
            <person name="Yoshida N."/>
        </authorList>
    </citation>
    <scope>NUCLEOTIDE SEQUENCE [LARGE SCALE GENOMIC DNA]</scope>
    <source>
        <strain evidence="9 10">YN3PY1</strain>
    </source>
</reference>
<dbReference type="InterPro" id="IPR033985">
    <property type="entry name" value="SusD-like_N"/>
</dbReference>
<evidence type="ECO:0000313" key="9">
    <source>
        <dbReference type="EMBL" id="BEG97940.1"/>
    </source>
</evidence>
<evidence type="ECO:0000256" key="6">
    <source>
        <dbReference type="SAM" id="SignalP"/>
    </source>
</evidence>
<feature type="chain" id="PRO_5046176556" description="RagB/SusD family nutrient uptake outer membrane protein" evidence="6">
    <location>
        <begin position="24"/>
        <end position="615"/>
    </location>
</feature>
<keyword evidence="10" id="KW-1185">Reference proteome</keyword>
<evidence type="ECO:0000259" key="8">
    <source>
        <dbReference type="Pfam" id="PF14322"/>
    </source>
</evidence>
<dbReference type="Proteomes" id="UP001496674">
    <property type="component" value="Chromosome"/>
</dbReference>
<sequence length="615" mass="68650">MKTKIGKLLVLSAAMAFSVSCSDMDQEPQGALTSSNPISSVAELQKYVNQFYEGTFKVQPGGLQASGIAFDDQFSDNMACSSVPSLLDGTRSLSSASSPSEYQKIRSVNFLFANINNCKGNLADINQYAGEAYFFRAYYYFSMVCKYGDITWIDKVLPPNSQEMKLKRDSRVEIIDHVLSDLDKAISMLSIKTNSSAMRIHKDVALAFKSRVALYEGTWQKYHKAKNDPFFTAGITDAKIKNYLEQARDAAYEVMQSGRWRIYSTSNPLTDYKNLFITKDLSNNPEVLFWKKYDATISGHDVTRYCNKGGGNIGLTLSLVDDYLTRDGRIFTGTEREEAQKTYGKELDPTIRDPRLCQTVARPGERLRPLTSNAAYIYMPPFSPIIAEVSPTVMWPNPTGYSLLKFVEMDCTDAAADDEHKGECPAIQFRYAEVLLNYAEALAELEGAAAQDKIAKALKPLRDRVGMPGVDFQREYNNSADYPFSNLEATIQVVRRERRIELACEGMRMSDIFRWAAADVLIAGKNPLGALFTGTNMEAANKAGAYFGGNLKYDLAAGNNLYLSGKPGDAKRYISPYKGVCPNGMGFKVNRDYLYPISQDEIAMTGNMWTQNPNW</sequence>
<keyword evidence="5" id="KW-0998">Cell outer membrane</keyword>
<accession>A0ABN6Z059</accession>
<dbReference type="PROSITE" id="PS51257">
    <property type="entry name" value="PROKAR_LIPOPROTEIN"/>
    <property type="match status" value="1"/>
</dbReference>
<organism evidence="9 10">
    <name type="scientific">Bacteroides sedimenti</name>
    <dbReference type="NCBI Taxonomy" id="2136147"/>
    <lineage>
        <taxon>Bacteria</taxon>
        <taxon>Pseudomonadati</taxon>
        <taxon>Bacteroidota</taxon>
        <taxon>Bacteroidia</taxon>
        <taxon>Bacteroidales</taxon>
        <taxon>Bacteroidaceae</taxon>
        <taxon>Bacteroides</taxon>
    </lineage>
</organism>
<evidence type="ECO:0000259" key="7">
    <source>
        <dbReference type="Pfam" id="PF07980"/>
    </source>
</evidence>
<evidence type="ECO:0000256" key="5">
    <source>
        <dbReference type="ARBA" id="ARBA00023237"/>
    </source>
</evidence>
<feature type="signal peptide" evidence="6">
    <location>
        <begin position="1"/>
        <end position="23"/>
    </location>
</feature>
<evidence type="ECO:0000256" key="1">
    <source>
        <dbReference type="ARBA" id="ARBA00004442"/>
    </source>
</evidence>
<evidence type="ECO:0000313" key="10">
    <source>
        <dbReference type="Proteomes" id="UP001496674"/>
    </source>
</evidence>
<feature type="domain" description="RagB/SusD" evidence="7">
    <location>
        <begin position="295"/>
        <end position="615"/>
    </location>
</feature>
<dbReference type="InterPro" id="IPR012944">
    <property type="entry name" value="SusD_RagB_dom"/>
</dbReference>
<evidence type="ECO:0008006" key="11">
    <source>
        <dbReference type="Google" id="ProtNLM"/>
    </source>
</evidence>
<keyword evidence="3 6" id="KW-0732">Signal</keyword>
<dbReference type="SUPFAM" id="SSF48452">
    <property type="entry name" value="TPR-like"/>
    <property type="match status" value="1"/>
</dbReference>